<protein>
    <recommendedName>
        <fullName evidence="3">5'-nucleotidase</fullName>
        <ecNumber evidence="3">3.1.3.5</ecNumber>
    </recommendedName>
</protein>
<dbReference type="AlphaFoldDB" id="X6N621"/>
<sequence>MGPLVHGYNKHEIYTLCENYFHSHEEMNGRCFALCLGDSITDCDVMKNIPHIRECIYVGFLTKNIDAQLHNYLQAFDVVIVQQNASMEFVLDLLRFLLEDSSNKSSFSDKWINKTK</sequence>
<dbReference type="GO" id="GO:0000287">
    <property type="term" value="F:magnesium ion binding"/>
    <property type="evidence" value="ECO:0007669"/>
    <property type="project" value="InterPro"/>
</dbReference>
<evidence type="ECO:0000256" key="6">
    <source>
        <dbReference type="ARBA" id="ARBA00022801"/>
    </source>
</evidence>
<comment type="caution">
    <text evidence="9">The sequence shown here is derived from an EMBL/GenBank/DDBJ whole genome shotgun (WGS) entry which is preliminary data.</text>
</comment>
<evidence type="ECO:0000256" key="8">
    <source>
        <dbReference type="ARBA" id="ARBA00023080"/>
    </source>
</evidence>
<evidence type="ECO:0000256" key="3">
    <source>
        <dbReference type="ARBA" id="ARBA00012643"/>
    </source>
</evidence>
<keyword evidence="6" id="KW-0378">Hydrolase</keyword>
<dbReference type="InterPro" id="IPR006434">
    <property type="entry name" value="Pyrimidine_nucleotidase_eu"/>
</dbReference>
<dbReference type="PANTHER" id="PTHR13045">
    <property type="entry name" value="5'-NUCLEOTIDASE"/>
    <property type="match status" value="1"/>
</dbReference>
<evidence type="ECO:0000256" key="2">
    <source>
        <dbReference type="ARBA" id="ARBA00008389"/>
    </source>
</evidence>
<dbReference type="SUPFAM" id="SSF56784">
    <property type="entry name" value="HAD-like"/>
    <property type="match status" value="1"/>
</dbReference>
<reference evidence="9 10" key="1">
    <citation type="journal article" date="2013" name="Curr. Biol.">
        <title>The Genome of the Foraminiferan Reticulomyxa filosa.</title>
        <authorList>
            <person name="Glockner G."/>
            <person name="Hulsmann N."/>
            <person name="Schleicher M."/>
            <person name="Noegel A.A."/>
            <person name="Eichinger L."/>
            <person name="Gallinger C."/>
            <person name="Pawlowski J."/>
            <person name="Sierra R."/>
            <person name="Euteneuer U."/>
            <person name="Pillet L."/>
            <person name="Moustafa A."/>
            <person name="Platzer M."/>
            <person name="Groth M."/>
            <person name="Szafranski K."/>
            <person name="Schliwa M."/>
        </authorList>
    </citation>
    <scope>NUCLEOTIDE SEQUENCE [LARGE SCALE GENOMIC DNA]</scope>
</reference>
<dbReference type="OrthoDB" id="10014216at2759"/>
<dbReference type="GO" id="GO:0009117">
    <property type="term" value="P:nucleotide metabolic process"/>
    <property type="evidence" value="ECO:0007669"/>
    <property type="project" value="UniProtKB-KW"/>
</dbReference>
<evidence type="ECO:0000256" key="7">
    <source>
        <dbReference type="ARBA" id="ARBA00022842"/>
    </source>
</evidence>
<keyword evidence="10" id="KW-1185">Reference proteome</keyword>
<organism evidence="9 10">
    <name type="scientific">Reticulomyxa filosa</name>
    <dbReference type="NCBI Taxonomy" id="46433"/>
    <lineage>
        <taxon>Eukaryota</taxon>
        <taxon>Sar</taxon>
        <taxon>Rhizaria</taxon>
        <taxon>Retaria</taxon>
        <taxon>Foraminifera</taxon>
        <taxon>Monothalamids</taxon>
        <taxon>Reticulomyxidae</taxon>
        <taxon>Reticulomyxa</taxon>
    </lineage>
</organism>
<accession>X6N621</accession>
<comment type="catalytic activity">
    <reaction evidence="1">
        <text>a ribonucleoside 5'-phosphate + H2O = a ribonucleoside + phosphate</text>
        <dbReference type="Rhea" id="RHEA:12484"/>
        <dbReference type="ChEBI" id="CHEBI:15377"/>
        <dbReference type="ChEBI" id="CHEBI:18254"/>
        <dbReference type="ChEBI" id="CHEBI:43474"/>
        <dbReference type="ChEBI" id="CHEBI:58043"/>
        <dbReference type="EC" id="3.1.3.5"/>
    </reaction>
</comment>
<dbReference type="Pfam" id="PF05822">
    <property type="entry name" value="UMPH-1"/>
    <property type="match status" value="1"/>
</dbReference>
<evidence type="ECO:0000256" key="5">
    <source>
        <dbReference type="ARBA" id="ARBA00022741"/>
    </source>
</evidence>
<dbReference type="InterPro" id="IPR023214">
    <property type="entry name" value="HAD_sf"/>
</dbReference>
<evidence type="ECO:0000313" key="10">
    <source>
        <dbReference type="Proteomes" id="UP000023152"/>
    </source>
</evidence>
<evidence type="ECO:0000256" key="4">
    <source>
        <dbReference type="ARBA" id="ARBA00022723"/>
    </source>
</evidence>
<keyword evidence="5" id="KW-0547">Nucleotide-binding</keyword>
<keyword evidence="4" id="KW-0479">Metal-binding</keyword>
<dbReference type="GO" id="GO:0008253">
    <property type="term" value="F:5'-nucleotidase activity"/>
    <property type="evidence" value="ECO:0007669"/>
    <property type="project" value="UniProtKB-EC"/>
</dbReference>
<dbReference type="Proteomes" id="UP000023152">
    <property type="component" value="Unassembled WGS sequence"/>
</dbReference>
<comment type="similarity">
    <text evidence="2">Belongs to the pyrimidine 5'-nucleotidase family.</text>
</comment>
<dbReference type="EC" id="3.1.3.5" evidence="3"/>
<dbReference type="GO" id="GO:0000166">
    <property type="term" value="F:nucleotide binding"/>
    <property type="evidence" value="ECO:0007669"/>
    <property type="project" value="UniProtKB-KW"/>
</dbReference>
<evidence type="ECO:0000256" key="1">
    <source>
        <dbReference type="ARBA" id="ARBA00000815"/>
    </source>
</evidence>
<gene>
    <name evidence="9" type="ORF">RFI_15464</name>
</gene>
<dbReference type="PANTHER" id="PTHR13045:SF0">
    <property type="entry name" value="7-METHYLGUANOSINE PHOSPHATE-SPECIFIC 5'-NUCLEOTIDASE"/>
    <property type="match status" value="1"/>
</dbReference>
<dbReference type="GO" id="GO:0005737">
    <property type="term" value="C:cytoplasm"/>
    <property type="evidence" value="ECO:0007669"/>
    <property type="project" value="InterPro"/>
</dbReference>
<proteinExistence type="inferred from homology"/>
<dbReference type="Gene3D" id="3.40.50.1000">
    <property type="entry name" value="HAD superfamily/HAD-like"/>
    <property type="match status" value="1"/>
</dbReference>
<name>X6N621_RETFI</name>
<dbReference type="EMBL" id="ASPP01011348">
    <property type="protein sequence ID" value="ETO21740.1"/>
    <property type="molecule type" value="Genomic_DNA"/>
</dbReference>
<dbReference type="InterPro" id="IPR036412">
    <property type="entry name" value="HAD-like_sf"/>
</dbReference>
<keyword evidence="7" id="KW-0460">Magnesium</keyword>
<evidence type="ECO:0000313" key="9">
    <source>
        <dbReference type="EMBL" id="ETO21740.1"/>
    </source>
</evidence>
<keyword evidence="8" id="KW-0546">Nucleotide metabolism</keyword>